<evidence type="ECO:0000313" key="1">
    <source>
        <dbReference type="EMBL" id="UOE45997.1"/>
    </source>
</evidence>
<dbReference type="Proteomes" id="UP000832097">
    <property type="component" value="Chromosome"/>
</dbReference>
<keyword evidence="2" id="KW-1185">Reference proteome</keyword>
<reference evidence="1 2" key="1">
    <citation type="submission" date="2022-03" db="EMBL/GenBank/DDBJ databases">
        <title>Mucilaginibacter sp. isolated from the gut of Protaetia brevitarsis seulensis larvae.</title>
        <authorList>
            <person name="Won M."/>
            <person name="Kim S.-J."/>
            <person name="Kwon S.-W."/>
        </authorList>
    </citation>
    <scope>NUCLEOTIDE SEQUENCE [LARGE SCALE GENOMIC DNA]</scope>
    <source>
        <strain evidence="1 2">CFWR-12</strain>
    </source>
</reference>
<accession>A0ABY4C3I0</accession>
<keyword evidence="1" id="KW-0808">Transferase</keyword>
<dbReference type="SUPFAM" id="SSF110087">
    <property type="entry name" value="DR1885-like metal-binding protein"/>
    <property type="match status" value="1"/>
</dbReference>
<proteinExistence type="predicted"/>
<dbReference type="EMBL" id="CP094528">
    <property type="protein sequence ID" value="UOE45997.1"/>
    <property type="molecule type" value="Genomic_DNA"/>
</dbReference>
<evidence type="ECO:0000313" key="2">
    <source>
        <dbReference type="Proteomes" id="UP000832097"/>
    </source>
</evidence>
<dbReference type="GO" id="GO:0008168">
    <property type="term" value="F:methyltransferase activity"/>
    <property type="evidence" value="ECO:0007669"/>
    <property type="project" value="UniProtKB-KW"/>
</dbReference>
<dbReference type="RefSeq" id="WP_243558800.1">
    <property type="nucleotide sequence ID" value="NZ_CP094528.1"/>
</dbReference>
<name>A0ABY4C3I0_9MICO</name>
<dbReference type="PROSITE" id="PS51257">
    <property type="entry name" value="PROKAR_LIPOPROTEIN"/>
    <property type="match status" value="1"/>
</dbReference>
<dbReference type="InterPro" id="IPR036182">
    <property type="entry name" value="PCuAC_sf"/>
</dbReference>
<sequence>MKARLAASVVLALAVAVGGSGCSLITYQATTEKYDASDGVSANVGDLEVRNLLLVKADDGEDANAVFTVSNHGDRDAELEIGLASGDPETVEVPAGEQVVLGVDEEPVLLTDVRAAPGGLADVFLSTEGAEGVEIQVPVLDGRLPEYRHLVP</sequence>
<keyword evidence="1" id="KW-0489">Methyltransferase</keyword>
<dbReference type="GO" id="GO:0032259">
    <property type="term" value="P:methylation"/>
    <property type="evidence" value="ECO:0007669"/>
    <property type="project" value="UniProtKB-KW"/>
</dbReference>
<gene>
    <name evidence="1" type="ORF">MTO99_09715</name>
</gene>
<protein>
    <submittedName>
        <fullName evidence="1">DNA modification methylase</fullName>
    </submittedName>
</protein>
<organism evidence="1 2">
    <name type="scientific">Agromyces larvae</name>
    <dbReference type="NCBI Taxonomy" id="2929802"/>
    <lineage>
        <taxon>Bacteria</taxon>
        <taxon>Bacillati</taxon>
        <taxon>Actinomycetota</taxon>
        <taxon>Actinomycetes</taxon>
        <taxon>Micrococcales</taxon>
        <taxon>Microbacteriaceae</taxon>
        <taxon>Agromyces</taxon>
    </lineage>
</organism>